<sequence>MPVTEIVHLHTLSGNVDAAYRAVCLRCIQAQDEWCDANLPQQPKGLEARGVAVFQNTNDPSETLLTAHWDSVAEHGIWIASATNQEIFPLLQEQVDLSRLVYYHVDGVSAFSGSENPPLIPVLKAPVISLTHYFVSSERKQEFDRAWQGVKANLDGFARPYVHRGGWKIEKGEDAQEEVFVSVGGWQSVETAEGFIGSEEGKKFEETLDATAAKKVVKYFTRFL</sequence>
<proteinExistence type="predicted"/>
<comment type="caution">
    <text evidence="1">The sequence shown here is derived from an EMBL/GenBank/DDBJ whole genome shotgun (WGS) entry which is preliminary data.</text>
</comment>
<dbReference type="PANTHER" id="PTHR42052">
    <property type="entry name" value="ABM DOMAIN-CONTAINING PROTEIN"/>
    <property type="match status" value="1"/>
</dbReference>
<gene>
    <name evidence="1" type="ORF">JX265_000051</name>
</gene>
<organism evidence="1 2">
    <name type="scientific">Neoarthrinium moseri</name>
    <dbReference type="NCBI Taxonomy" id="1658444"/>
    <lineage>
        <taxon>Eukaryota</taxon>
        <taxon>Fungi</taxon>
        <taxon>Dikarya</taxon>
        <taxon>Ascomycota</taxon>
        <taxon>Pezizomycotina</taxon>
        <taxon>Sordariomycetes</taxon>
        <taxon>Xylariomycetidae</taxon>
        <taxon>Amphisphaeriales</taxon>
        <taxon>Apiosporaceae</taxon>
        <taxon>Neoarthrinium</taxon>
    </lineage>
</organism>
<protein>
    <recommendedName>
        <fullName evidence="3">ABM domain-containing protein</fullName>
    </recommendedName>
</protein>
<dbReference type="Proteomes" id="UP000829685">
    <property type="component" value="Unassembled WGS sequence"/>
</dbReference>
<keyword evidence="2" id="KW-1185">Reference proteome</keyword>
<evidence type="ECO:0000313" key="2">
    <source>
        <dbReference type="Proteomes" id="UP000829685"/>
    </source>
</evidence>
<accession>A0A9P9WXQ8</accession>
<evidence type="ECO:0000313" key="1">
    <source>
        <dbReference type="EMBL" id="KAI1881225.1"/>
    </source>
</evidence>
<dbReference type="EMBL" id="JAFIMR010000001">
    <property type="protein sequence ID" value="KAI1881225.1"/>
    <property type="molecule type" value="Genomic_DNA"/>
</dbReference>
<name>A0A9P9WXQ8_9PEZI</name>
<dbReference type="Gene3D" id="3.30.70.100">
    <property type="match status" value="2"/>
</dbReference>
<dbReference type="PANTHER" id="PTHR42052:SF1">
    <property type="entry name" value="ABM DOMAIN-CONTAINING PROTEIN"/>
    <property type="match status" value="1"/>
</dbReference>
<evidence type="ECO:0008006" key="3">
    <source>
        <dbReference type="Google" id="ProtNLM"/>
    </source>
</evidence>
<dbReference type="AlphaFoldDB" id="A0A9P9WXQ8"/>
<reference evidence="1" key="1">
    <citation type="submission" date="2021-03" db="EMBL/GenBank/DDBJ databases">
        <title>Revisited historic fungal species revealed as producer of novel bioactive compounds through whole genome sequencing and comparative genomics.</title>
        <authorList>
            <person name="Vignolle G.A."/>
            <person name="Hochenegger N."/>
            <person name="Mach R.L."/>
            <person name="Mach-Aigner A.R."/>
            <person name="Javad Rahimi M."/>
            <person name="Salim K.A."/>
            <person name="Chan C.M."/>
            <person name="Lim L.B.L."/>
            <person name="Cai F."/>
            <person name="Druzhinina I.S."/>
            <person name="U'Ren J.M."/>
            <person name="Derntl C."/>
        </authorList>
    </citation>
    <scope>NUCLEOTIDE SEQUENCE</scope>
    <source>
        <strain evidence="1">TUCIM 5799</strain>
    </source>
</reference>